<dbReference type="AlphaFoldDB" id="A0A183A8E6"/>
<protein>
    <submittedName>
        <fullName evidence="3">Peptidase_S26 domain-containing protein</fullName>
    </submittedName>
</protein>
<evidence type="ECO:0000313" key="1">
    <source>
        <dbReference type="EMBL" id="VDP68810.1"/>
    </source>
</evidence>
<evidence type="ECO:0000313" key="2">
    <source>
        <dbReference type="Proteomes" id="UP000272942"/>
    </source>
</evidence>
<reference evidence="1 2" key="2">
    <citation type="submission" date="2018-11" db="EMBL/GenBank/DDBJ databases">
        <authorList>
            <consortium name="Pathogen Informatics"/>
        </authorList>
    </citation>
    <scope>NUCLEOTIDE SEQUENCE [LARGE SCALE GENOMIC DNA]</scope>
    <source>
        <strain evidence="1 2">Egypt</strain>
    </source>
</reference>
<name>A0A183A8E6_9TREM</name>
<organism evidence="3">
    <name type="scientific">Echinostoma caproni</name>
    <dbReference type="NCBI Taxonomy" id="27848"/>
    <lineage>
        <taxon>Eukaryota</taxon>
        <taxon>Metazoa</taxon>
        <taxon>Spiralia</taxon>
        <taxon>Lophotrochozoa</taxon>
        <taxon>Platyhelminthes</taxon>
        <taxon>Trematoda</taxon>
        <taxon>Digenea</taxon>
        <taxon>Plagiorchiida</taxon>
        <taxon>Echinostomata</taxon>
        <taxon>Echinostomatoidea</taxon>
        <taxon>Echinostomatidae</taxon>
        <taxon>Echinostoma</taxon>
    </lineage>
</organism>
<accession>A0A183A8E6</accession>
<reference evidence="3" key="1">
    <citation type="submission" date="2016-06" db="UniProtKB">
        <authorList>
            <consortium name="WormBaseParasite"/>
        </authorList>
    </citation>
    <scope>IDENTIFICATION</scope>
</reference>
<dbReference type="OrthoDB" id="6762350at2759"/>
<proteinExistence type="predicted"/>
<keyword evidence="2" id="KW-1185">Reference proteome</keyword>
<dbReference type="Proteomes" id="UP000272942">
    <property type="component" value="Unassembled WGS sequence"/>
</dbReference>
<dbReference type="WBParaSite" id="ECPE_0000323401-mRNA-1">
    <property type="protein sequence ID" value="ECPE_0000323401-mRNA-1"/>
    <property type="gene ID" value="ECPE_0000323401"/>
</dbReference>
<dbReference type="EMBL" id="UZAN01040205">
    <property type="protein sequence ID" value="VDP68810.1"/>
    <property type="molecule type" value="Genomic_DNA"/>
</dbReference>
<evidence type="ECO:0000313" key="3">
    <source>
        <dbReference type="WBParaSite" id="ECPE_0000323401-mRNA-1"/>
    </source>
</evidence>
<gene>
    <name evidence="1" type="ORF">ECPE_LOCUS3231</name>
</gene>
<sequence length="94" mass="10709">MGSHYRNWKLGDDILDSELRLPGMELLRRDRPTLGGGVFLYYHNSMQCEQIEYPFAAYDTLWCKLKLTQHDIGLIGVVHRPSSSADSVNGTSCY</sequence>